<evidence type="ECO:0000313" key="11">
    <source>
        <dbReference type="EMBL" id="STQ89172.1"/>
    </source>
</evidence>
<evidence type="ECO:0000256" key="3">
    <source>
        <dbReference type="ARBA" id="ARBA00023224"/>
    </source>
</evidence>
<dbReference type="AlphaFoldDB" id="A0A377Q2Y6"/>
<feature type="domain" description="HAMP" evidence="10">
    <location>
        <begin position="344"/>
        <end position="398"/>
    </location>
</feature>
<dbReference type="Proteomes" id="UP000255108">
    <property type="component" value="Unassembled WGS sequence"/>
</dbReference>
<evidence type="ECO:0000313" key="13">
    <source>
        <dbReference type="Proteomes" id="UP000255108"/>
    </source>
</evidence>
<dbReference type="InterPro" id="IPR003660">
    <property type="entry name" value="HAMP_dom"/>
</dbReference>
<dbReference type="InterPro" id="IPR004089">
    <property type="entry name" value="MCPsignal_dom"/>
</dbReference>
<dbReference type="CDD" id="cd12912">
    <property type="entry name" value="PDC2_MCP_like"/>
    <property type="match status" value="1"/>
</dbReference>
<keyword evidence="2" id="KW-1003">Cell membrane</keyword>
<dbReference type="EMBL" id="UGHR01000001">
    <property type="protein sequence ID" value="STQ89172.1"/>
    <property type="molecule type" value="Genomic_DNA"/>
</dbReference>
<dbReference type="FunFam" id="1.10.287.950:FF:000001">
    <property type="entry name" value="Methyl-accepting chemotaxis sensory transducer"/>
    <property type="match status" value="1"/>
</dbReference>
<dbReference type="Gene3D" id="3.30.450.20">
    <property type="entry name" value="PAS domain"/>
    <property type="match status" value="2"/>
</dbReference>
<evidence type="ECO:0000256" key="6">
    <source>
        <dbReference type="SAM" id="Coils"/>
    </source>
</evidence>
<dbReference type="RefSeq" id="WP_115225656.1">
    <property type="nucleotide sequence ID" value="NZ_CAWOLO010000001.1"/>
</dbReference>
<accession>A0A377Q2Y6</accession>
<evidence type="ECO:0000259" key="9">
    <source>
        <dbReference type="PROSITE" id="PS50192"/>
    </source>
</evidence>
<keyword evidence="7" id="KW-0812">Transmembrane</keyword>
<evidence type="ECO:0000313" key="14">
    <source>
        <dbReference type="Proteomes" id="UP000295794"/>
    </source>
</evidence>
<feature type="coiled-coil region" evidence="6">
    <location>
        <begin position="645"/>
        <end position="672"/>
    </location>
</feature>
<dbReference type="CDD" id="cd06225">
    <property type="entry name" value="HAMP"/>
    <property type="match status" value="1"/>
</dbReference>
<organism evidence="11 13">
    <name type="scientific">Iodobacter fluviatilis</name>
    <dbReference type="NCBI Taxonomy" id="537"/>
    <lineage>
        <taxon>Bacteria</taxon>
        <taxon>Pseudomonadati</taxon>
        <taxon>Pseudomonadota</taxon>
        <taxon>Betaproteobacteria</taxon>
        <taxon>Neisseriales</taxon>
        <taxon>Chitinibacteraceae</taxon>
        <taxon>Iodobacter</taxon>
    </lineage>
</organism>
<keyword evidence="2" id="KW-0997">Cell inner membrane</keyword>
<dbReference type="PROSITE" id="PS50192">
    <property type="entry name" value="T_SNARE"/>
    <property type="match status" value="1"/>
</dbReference>
<reference evidence="11 13" key="1">
    <citation type="submission" date="2018-06" db="EMBL/GenBank/DDBJ databases">
        <authorList>
            <consortium name="Pathogen Informatics"/>
            <person name="Doyle S."/>
        </authorList>
    </citation>
    <scope>NUCLEOTIDE SEQUENCE [LARGE SCALE GENOMIC DNA]</scope>
    <source>
        <strain evidence="11 13">NCTC11159</strain>
    </source>
</reference>
<protein>
    <submittedName>
        <fullName evidence="11">H3</fullName>
    </submittedName>
    <submittedName>
        <fullName evidence="12">Methyl-accepting chemotaxis sensory transducer with Cache sensor</fullName>
    </submittedName>
</protein>
<evidence type="ECO:0000256" key="4">
    <source>
        <dbReference type="ARBA" id="ARBA00029447"/>
    </source>
</evidence>
<keyword evidence="3 5" id="KW-0807">Transducer</keyword>
<feature type="domain" description="T-SNARE coiled-coil homology" evidence="9">
    <location>
        <begin position="590"/>
        <end position="652"/>
    </location>
</feature>
<feature type="domain" description="Methyl-accepting transducer" evidence="8">
    <location>
        <begin position="403"/>
        <end position="639"/>
    </location>
</feature>
<feature type="transmembrane region" description="Helical" evidence="7">
    <location>
        <begin position="325"/>
        <end position="346"/>
    </location>
</feature>
<evidence type="ECO:0000313" key="12">
    <source>
        <dbReference type="EMBL" id="TCU90145.1"/>
    </source>
</evidence>
<evidence type="ECO:0000256" key="5">
    <source>
        <dbReference type="PROSITE-ProRule" id="PRU00284"/>
    </source>
</evidence>
<dbReference type="GO" id="GO:0007165">
    <property type="term" value="P:signal transduction"/>
    <property type="evidence" value="ECO:0007669"/>
    <property type="project" value="UniProtKB-KW"/>
</dbReference>
<dbReference type="InterPro" id="IPR000727">
    <property type="entry name" value="T_SNARE_dom"/>
</dbReference>
<evidence type="ECO:0000259" key="8">
    <source>
        <dbReference type="PROSITE" id="PS50111"/>
    </source>
</evidence>
<evidence type="ECO:0000256" key="1">
    <source>
        <dbReference type="ARBA" id="ARBA00004429"/>
    </source>
</evidence>
<reference evidence="12 14" key="2">
    <citation type="submission" date="2019-03" db="EMBL/GenBank/DDBJ databases">
        <title>Genomic Encyclopedia of Type Strains, Phase IV (KMG-IV): sequencing the most valuable type-strain genomes for metagenomic binning, comparative biology and taxonomic classification.</title>
        <authorList>
            <person name="Goeker M."/>
        </authorList>
    </citation>
    <scope>NUCLEOTIDE SEQUENCE [LARGE SCALE GENOMIC DNA]</scope>
    <source>
        <strain evidence="12 14">DSM 3764</strain>
    </source>
</reference>
<dbReference type="SMART" id="SM00304">
    <property type="entry name" value="HAMP"/>
    <property type="match status" value="2"/>
</dbReference>
<dbReference type="PANTHER" id="PTHR32089:SF112">
    <property type="entry name" value="LYSOZYME-LIKE PROTEIN-RELATED"/>
    <property type="match status" value="1"/>
</dbReference>
<comment type="similarity">
    <text evidence="4">Belongs to the methyl-accepting chemotaxis (MCP) protein family.</text>
</comment>
<keyword evidence="7" id="KW-1133">Transmembrane helix</keyword>
<dbReference type="PROSITE" id="PS50111">
    <property type="entry name" value="CHEMOTAXIS_TRANSDUC_2"/>
    <property type="match status" value="1"/>
</dbReference>
<keyword evidence="6" id="KW-0175">Coiled coil</keyword>
<dbReference type="CDD" id="cd12913">
    <property type="entry name" value="PDC1_MCP_like"/>
    <property type="match status" value="1"/>
</dbReference>
<evidence type="ECO:0000256" key="2">
    <source>
        <dbReference type="ARBA" id="ARBA00022519"/>
    </source>
</evidence>
<proteinExistence type="inferred from homology"/>
<dbReference type="Pfam" id="PF00015">
    <property type="entry name" value="MCPsignal"/>
    <property type="match status" value="1"/>
</dbReference>
<comment type="subcellular location">
    <subcellularLocation>
        <location evidence="1">Cell inner membrane</location>
        <topology evidence="1">Multi-pass membrane protein</topology>
    </subcellularLocation>
</comment>
<gene>
    <name evidence="11" type="primary">mcpB_1</name>
    <name evidence="12" type="ORF">EV682_101165</name>
    <name evidence="11" type="ORF">NCTC11159_00184</name>
</gene>
<name>A0A377Q2Y6_9NEIS</name>
<dbReference type="OrthoDB" id="8576332at2"/>
<dbReference type="GO" id="GO:0006935">
    <property type="term" value="P:chemotaxis"/>
    <property type="evidence" value="ECO:0007669"/>
    <property type="project" value="UniProtKB-ARBA"/>
</dbReference>
<dbReference type="CDD" id="cd11386">
    <property type="entry name" value="MCP_signal"/>
    <property type="match status" value="1"/>
</dbReference>
<dbReference type="EMBL" id="SMBT01000001">
    <property type="protein sequence ID" value="TCU90145.1"/>
    <property type="molecule type" value="Genomic_DNA"/>
</dbReference>
<dbReference type="GO" id="GO:0005886">
    <property type="term" value="C:plasma membrane"/>
    <property type="evidence" value="ECO:0007669"/>
    <property type="project" value="UniProtKB-SubCell"/>
</dbReference>
<dbReference type="PROSITE" id="PS50885">
    <property type="entry name" value="HAMP"/>
    <property type="match status" value="1"/>
</dbReference>
<sequence length="675" mass="72935">MEKLGFRAKIMLTVLGSLFVILGLMLSVLAWNTRQEMSAEALSSAENMAKRYALFAQTELEKPLGPLQTLVSGLESSKQHGLLQRNQTNSLLLQALKDNADLYDLWLIYEHGKFDGKDAEFTKDKTAYPSGAYAPWALRKGEKIELMEYAYSEGMDEAAIRKWEEAYYGGAYYTAPKASGRQTVIEPYVDSDTKVLMMSFALPLQYQGQFLGVAGSDIAMGDLQKTLSQVKVFESGFISLISAGGLYGSHPDSALLAKPVNSSEIPANVLAEVQTGKALHIDNGGFIRFFMPIKLGKSGTVWSLVINVPTSEFYARSDRLLRMSFLIGGLGLILLSIILSATLSYLTQPILRLNQAMMQLSAGDADLSHRLEVSSGDEIGRTSQAFNLFVASLAEMIGMVKLQVQELNVQIAQLVGHADTVAQGSTMQAKAAEQTAGAIEEVSVGINLIAENALATETMSHVAETNARQAEFGVRATSGEIAKIEAVVKAQSVLMNGLRGRSTEISNVVGVIRGVADQTNLLALNAAIEAARAGEQGRGFAVVADEVRKLAENTSNATLDIGKMIALIQDETMQAAQGMELALQQVEEGVELSREAADQIAEITAGTNKMSESVHHIAKTTALQSKATEDISSNVDKINIMVHDNNQALQQVRDAARNLSDLSSDLQKAVDRFKV</sequence>
<feature type="transmembrane region" description="Helical" evidence="7">
    <location>
        <begin position="12"/>
        <end position="31"/>
    </location>
</feature>
<dbReference type="SMART" id="SM00283">
    <property type="entry name" value="MA"/>
    <property type="match status" value="1"/>
</dbReference>
<keyword evidence="7" id="KW-0472">Membrane</keyword>
<dbReference type="SUPFAM" id="SSF58104">
    <property type="entry name" value="Methyl-accepting chemotaxis protein (MCP) signaling domain"/>
    <property type="match status" value="1"/>
</dbReference>
<dbReference type="Proteomes" id="UP000295794">
    <property type="component" value="Unassembled WGS sequence"/>
</dbReference>
<dbReference type="PANTHER" id="PTHR32089">
    <property type="entry name" value="METHYL-ACCEPTING CHEMOTAXIS PROTEIN MCPB"/>
    <property type="match status" value="1"/>
</dbReference>
<evidence type="ECO:0000256" key="7">
    <source>
        <dbReference type="SAM" id="Phobius"/>
    </source>
</evidence>
<dbReference type="Pfam" id="PF00672">
    <property type="entry name" value="HAMP"/>
    <property type="match status" value="1"/>
</dbReference>
<dbReference type="Gene3D" id="1.10.287.950">
    <property type="entry name" value="Methyl-accepting chemotaxis protein"/>
    <property type="match status" value="1"/>
</dbReference>
<keyword evidence="14" id="KW-1185">Reference proteome</keyword>
<evidence type="ECO:0000259" key="10">
    <source>
        <dbReference type="PROSITE" id="PS50885"/>
    </source>
</evidence>
<dbReference type="Pfam" id="PF22673">
    <property type="entry name" value="MCP-like_PDC_1"/>
    <property type="match status" value="1"/>
</dbReference>